<feature type="transmembrane region" description="Helical" evidence="2">
    <location>
        <begin position="314"/>
        <end position="334"/>
    </location>
</feature>
<dbReference type="SUPFAM" id="SSF55073">
    <property type="entry name" value="Nucleotide cyclase"/>
    <property type="match status" value="1"/>
</dbReference>
<feature type="transmembrane region" description="Helical" evidence="2">
    <location>
        <begin position="633"/>
        <end position="658"/>
    </location>
</feature>
<feature type="region of interest" description="Disordered" evidence="1">
    <location>
        <begin position="590"/>
        <end position="610"/>
    </location>
</feature>
<dbReference type="Gene3D" id="3.30.450.20">
    <property type="entry name" value="PAS domain"/>
    <property type="match status" value="1"/>
</dbReference>
<comment type="caution">
    <text evidence="4">The sequence shown here is derived from an EMBL/GenBank/DDBJ whole genome shotgun (WGS) entry which is preliminary data.</text>
</comment>
<feature type="domain" description="Guanylate cyclase" evidence="3">
    <location>
        <begin position="1355"/>
        <end position="1488"/>
    </location>
</feature>
<sequence length="1534" mass="177518">MKNVLQKHEEEDDLLYEDDEPKFEELRFKDILDVSLIKMNFYRSSKYFSKINCHIGPPPIVYYIHIFLTFMQLISPCLILNSIIIWKPDSIISFILQIIFTVSRGWYSSCDDYPRRIITITCVFIILVFDFLLEFLKHRFQSRQIVSDMESNIVISIYKYLIPHLYPFLLCGFPGAVKNLSYGHHNFLNYFDVIIGPLFFIYEMIKYFDLTKRVLFENNHSFSLNSNLLPLTIMTISINNAIDCAIIPPEKSTFRIILLLILFLIYLFNGIVYSIFIPNISRIYSFLYSSTCLSCSICVIIDLFCIYLDISINFFILIAFVILALIFYFVNSFITNMSMLKYTQIFDEMNNFSENEIDEFSSIFKNKISFYRAMYISFSYWDPYFFSWKPFRLALEKWPESSSILIFWAKIVSIFPKESRLFEQLTIKILQNQKISLTYRLQFRYIIHTRIATMIPSLKAFFASFDKASQHAKNMYKIFFENILSKNTTTFWKNVADVSKQVKNLDFALQKNIDSYPNNIEVISYYCHFLQTIKLDLPAYIEWKKKFELLKNGKKLKNDLPYTAALPVYPQLVEINGQTEEFVNHNDDSDIATSEAENDDQDNANNDQLKEDDENQLKLNLAMMIKSSKIGRILIPSIFIIIGTIIVLLGFFGFLYLYNDKFVSFFYDAFHDINNIDNSILNCARLEFFTSQLVTLFGNKTNRTDIVRVLAPSFSGRNNAIPPWTFGEEEVISMATETRDYIKNLPFYFGHFEVDFDSIISENDHSIVLRTIENLIELIEKSPLKLLDIDEPVYNEFIIAMDNFFPKLIEASSELVDNNSDDNSLKTMNNLMTAVLLVDILFISVPYIFCFFSLGLLSHDISQSFLSLQVSAVCEVISKITVTYSSLSDSSFTKPEESNLNKVLPTQQGSNYSSTSVYMILFVLTFAPISSAFLAIHFYSHNFTIEGESELKALQDITYPVSFMYYLSYLYTEVYNNKFIYEGNDSRTNLFIEKGKNCVNIINFVLINGLFGTGKSLNIIQNYLPAIMARDSDQSVVLTELESLFKSSYIGTIDLLNSMLILEFNETDELAENDTFFNQFSYYLTNWAIENRDKPFFTSLFTSIRNRVKRHFSYIIPLFVVVVIFQVLIVILAIFALLSNLQYFKSALNFFLFFKPSLILQNEQITGMICEGRVKSDSNHINFKNSEKILVNIPESVVILDKRLSIIDHNKAFNKLVAVSEPLIGKNLTHVMLYRKCDGQNIDHLERRLNNILKGKEEPHFDMNFSFLTIDNNSLFVTATVISLSQKGPINNESQFKQIIMIALVIDDQTQKTLDHDQILSEQIRIEKVLENVMPLPIVEEVNNSTESISFSVQSVTIGNIFVETDPFNTSEDSEAPFRFYDEIFHMFDECLKNHLLVTKIKSFMKIYTFSCGLFDEQVKPERMAEEATRFALSIIQLQRHFEEKLKRRITLCIGLDSGGPAVAGFVSLNRPNFMVIGNVADLALSMALTGIPGKVQISENVQELIYLYNFNIQERGEVLSINGSRTKSFFVTN</sequence>
<keyword evidence="5" id="KW-1185">Reference proteome</keyword>
<dbReference type="InterPro" id="IPR001054">
    <property type="entry name" value="A/G_cyclase"/>
</dbReference>
<dbReference type="Proteomes" id="UP001470230">
    <property type="component" value="Unassembled WGS sequence"/>
</dbReference>
<evidence type="ECO:0000256" key="1">
    <source>
        <dbReference type="SAM" id="MobiDB-lite"/>
    </source>
</evidence>
<evidence type="ECO:0000313" key="5">
    <source>
        <dbReference type="Proteomes" id="UP001470230"/>
    </source>
</evidence>
<dbReference type="Gene3D" id="3.30.70.1230">
    <property type="entry name" value="Nucleotide cyclase"/>
    <property type="match status" value="1"/>
</dbReference>
<feature type="transmembrane region" description="Helical" evidence="2">
    <location>
        <begin position="917"/>
        <end position="939"/>
    </location>
</feature>
<reference evidence="4 5" key="1">
    <citation type="submission" date="2024-04" db="EMBL/GenBank/DDBJ databases">
        <title>Tritrichomonas musculus Genome.</title>
        <authorList>
            <person name="Alves-Ferreira E."/>
            <person name="Grigg M."/>
            <person name="Lorenzi H."/>
            <person name="Galac M."/>
        </authorList>
    </citation>
    <scope>NUCLEOTIDE SEQUENCE [LARGE SCALE GENOMIC DNA]</scope>
    <source>
        <strain evidence="4 5">EAF2021</strain>
    </source>
</reference>
<feature type="transmembrane region" description="Helical" evidence="2">
    <location>
        <begin position="113"/>
        <end position="136"/>
    </location>
</feature>
<dbReference type="SMART" id="SM00044">
    <property type="entry name" value="CYCc"/>
    <property type="match status" value="1"/>
</dbReference>
<feature type="transmembrane region" description="Helical" evidence="2">
    <location>
        <begin position="1114"/>
        <end position="1138"/>
    </location>
</feature>
<proteinExistence type="predicted"/>
<name>A0ABR2KE39_9EUKA</name>
<accession>A0ABR2KE39</accession>
<evidence type="ECO:0000256" key="2">
    <source>
        <dbReference type="SAM" id="Phobius"/>
    </source>
</evidence>
<feature type="transmembrane region" description="Helical" evidence="2">
    <location>
        <begin position="91"/>
        <end position="107"/>
    </location>
</feature>
<dbReference type="PROSITE" id="PS50125">
    <property type="entry name" value="GUANYLATE_CYCLASE_2"/>
    <property type="match status" value="1"/>
</dbReference>
<evidence type="ECO:0000259" key="3">
    <source>
        <dbReference type="PROSITE" id="PS50125"/>
    </source>
</evidence>
<feature type="transmembrane region" description="Helical" evidence="2">
    <location>
        <begin position="187"/>
        <end position="205"/>
    </location>
</feature>
<feature type="transmembrane region" description="Helical" evidence="2">
    <location>
        <begin position="283"/>
        <end position="307"/>
    </location>
</feature>
<evidence type="ECO:0000313" key="4">
    <source>
        <dbReference type="EMBL" id="KAK8889394.1"/>
    </source>
</evidence>
<feature type="transmembrane region" description="Helical" evidence="2">
    <location>
        <begin position="834"/>
        <end position="857"/>
    </location>
</feature>
<feature type="transmembrane region" description="Helical" evidence="2">
    <location>
        <begin position="256"/>
        <end position="277"/>
    </location>
</feature>
<gene>
    <name evidence="4" type="ORF">M9Y10_034140</name>
</gene>
<protein>
    <recommendedName>
        <fullName evidence="3">Guanylate cyclase domain-containing protein</fullName>
    </recommendedName>
</protein>
<dbReference type="InterPro" id="IPR029787">
    <property type="entry name" value="Nucleotide_cyclase"/>
</dbReference>
<dbReference type="Pfam" id="PF00211">
    <property type="entry name" value="Guanylate_cyc"/>
    <property type="match status" value="1"/>
</dbReference>
<organism evidence="4 5">
    <name type="scientific">Tritrichomonas musculus</name>
    <dbReference type="NCBI Taxonomy" id="1915356"/>
    <lineage>
        <taxon>Eukaryota</taxon>
        <taxon>Metamonada</taxon>
        <taxon>Parabasalia</taxon>
        <taxon>Tritrichomonadida</taxon>
        <taxon>Tritrichomonadidae</taxon>
        <taxon>Tritrichomonas</taxon>
    </lineage>
</organism>
<dbReference type="PANTHER" id="PTHR45655">
    <property type="entry name" value="GUANYLATE CYCLASE SOLUBLE SUBUNIT BETA-2"/>
    <property type="match status" value="1"/>
</dbReference>
<dbReference type="CDD" id="cd07302">
    <property type="entry name" value="CHD"/>
    <property type="match status" value="1"/>
</dbReference>
<dbReference type="EMBL" id="JAPFFF010000005">
    <property type="protein sequence ID" value="KAK8889394.1"/>
    <property type="molecule type" value="Genomic_DNA"/>
</dbReference>
<feature type="transmembrane region" description="Helical" evidence="2">
    <location>
        <begin position="60"/>
        <end position="84"/>
    </location>
</feature>
<keyword evidence="2" id="KW-1133">Transmembrane helix</keyword>
<dbReference type="PANTHER" id="PTHR45655:SF13">
    <property type="entry name" value="SOLUBLE GUANYLATE CYCLASE GCY-32-RELATED"/>
    <property type="match status" value="1"/>
</dbReference>
<keyword evidence="2" id="KW-0472">Membrane</keyword>
<keyword evidence="2" id="KW-0812">Transmembrane</keyword>
<feature type="transmembrane region" description="Helical" evidence="2">
    <location>
        <begin position="157"/>
        <end position="175"/>
    </location>
</feature>